<dbReference type="EMBL" id="AAOE01000025">
    <property type="protein sequence ID" value="EAR08133.1"/>
    <property type="molecule type" value="Genomic_DNA"/>
</dbReference>
<dbReference type="Proteomes" id="UP000005953">
    <property type="component" value="Unassembled WGS sequence"/>
</dbReference>
<dbReference type="HOGENOM" id="CLU_051472_8_0_6"/>
<comment type="caution">
    <text evidence="1">The sequence shown here is derived from an EMBL/GenBank/DDBJ whole genome shotgun (WGS) entry which is preliminary data.</text>
</comment>
<protein>
    <submittedName>
        <fullName evidence="1">Uncharacterized protein</fullName>
    </submittedName>
</protein>
<dbReference type="Gene3D" id="3.40.190.10">
    <property type="entry name" value="Periplasmic binding protein-like II"/>
    <property type="match status" value="1"/>
</dbReference>
<dbReference type="SUPFAM" id="SSF53850">
    <property type="entry name" value="Periplasmic binding protein-like II"/>
    <property type="match status" value="1"/>
</dbReference>
<keyword evidence="2" id="KW-1185">Reference proteome</keyword>
<organism evidence="1 2">
    <name type="scientific">Reinekea blandensis MED297</name>
    <dbReference type="NCBI Taxonomy" id="314283"/>
    <lineage>
        <taxon>Bacteria</taxon>
        <taxon>Pseudomonadati</taxon>
        <taxon>Pseudomonadota</taxon>
        <taxon>Gammaproteobacteria</taxon>
        <taxon>Oceanospirillales</taxon>
        <taxon>Saccharospirillaceae</taxon>
        <taxon>Reinekea</taxon>
    </lineage>
</organism>
<gene>
    <name evidence="1" type="ORF">MED297_00555</name>
</gene>
<accession>A4BIC6</accession>
<evidence type="ECO:0000313" key="1">
    <source>
        <dbReference type="EMBL" id="EAR08133.1"/>
    </source>
</evidence>
<dbReference type="PANTHER" id="PTHR35841">
    <property type="entry name" value="PHOSPHONATES-BINDING PERIPLASMIC PROTEIN"/>
    <property type="match status" value="1"/>
</dbReference>
<dbReference type="AlphaFoldDB" id="A4BIC6"/>
<dbReference type="Pfam" id="PF12974">
    <property type="entry name" value="Phosphonate-bd"/>
    <property type="match status" value="1"/>
</dbReference>
<reference evidence="1 2" key="1">
    <citation type="submission" date="2006-02" db="EMBL/GenBank/DDBJ databases">
        <authorList>
            <person name="Pinhassi J."/>
            <person name="Pedros-Alio C."/>
            <person name="Ferriera S."/>
            <person name="Johnson J."/>
            <person name="Kravitz S."/>
            <person name="Halpern A."/>
            <person name="Remington K."/>
            <person name="Beeson K."/>
            <person name="Tran B."/>
            <person name="Rogers Y.-H."/>
            <person name="Friedman R."/>
            <person name="Venter J.C."/>
        </authorList>
    </citation>
    <scope>NUCLEOTIDE SEQUENCE [LARGE SCALE GENOMIC DNA]</scope>
    <source>
        <strain evidence="1 2">MED297</strain>
    </source>
</reference>
<proteinExistence type="predicted"/>
<dbReference type="STRING" id="314283.MED297_00555"/>
<evidence type="ECO:0000313" key="2">
    <source>
        <dbReference type="Proteomes" id="UP000005953"/>
    </source>
</evidence>
<sequence length="251" mass="27120">MYDWPELTPATTTFGNHLRDALSAAGFTPANMLSTPTDLMAHWQHPDLLLSQTCGLPYSRMLHDRVGLVGTPSYDIPSSAGQYHSVLIVPANADTETLTDLTGACFAVNEGGSQSGFSAPMTAFQQASTTLPNSLTLKMTGSHRTSIHCVANGEADVAGIDAVTWEIACRHEPATHRVRVLRRTQQTPGLPMISALRSPDALHRLHNAVVDAMASLDEATRDALLLLGFNATRPRDYRALATRFSALNRTL</sequence>
<dbReference type="PANTHER" id="PTHR35841:SF1">
    <property type="entry name" value="PHOSPHONATES-BINDING PERIPLASMIC PROTEIN"/>
    <property type="match status" value="1"/>
</dbReference>
<name>A4BIC6_9GAMM</name>